<dbReference type="EC" id="3.2.2.31" evidence="5"/>
<dbReference type="InterPro" id="IPR015797">
    <property type="entry name" value="NUDIX_hydrolase-like_dom_sf"/>
</dbReference>
<dbReference type="PROSITE" id="PS01155">
    <property type="entry name" value="ENDONUCLEASE_III_2"/>
    <property type="match status" value="1"/>
</dbReference>
<evidence type="ECO:0000256" key="4">
    <source>
        <dbReference type="ARBA" id="ARBA00008343"/>
    </source>
</evidence>
<keyword evidence="12" id="KW-0234">DNA repair</keyword>
<comment type="function">
    <text evidence="3">Adenine glycosylase active on G-A mispairs. MutY also corrects error-prone DNA synthesis past GO lesions which are due to the oxidatively damaged form of guanine: 7,8-dihydro-8-oxoguanine (8-oxo-dGTP).</text>
</comment>
<keyword evidence="16" id="KW-1185">Reference proteome</keyword>
<evidence type="ECO:0000256" key="13">
    <source>
        <dbReference type="ARBA" id="ARBA00023295"/>
    </source>
</evidence>
<dbReference type="CDD" id="cd00056">
    <property type="entry name" value="ENDO3c"/>
    <property type="match status" value="1"/>
</dbReference>
<evidence type="ECO:0000256" key="8">
    <source>
        <dbReference type="ARBA" id="ARBA00022763"/>
    </source>
</evidence>
<dbReference type="SUPFAM" id="SSF55811">
    <property type="entry name" value="Nudix"/>
    <property type="match status" value="1"/>
</dbReference>
<dbReference type="RefSeq" id="WP_377088986.1">
    <property type="nucleotide sequence ID" value="NZ_JBHSJL010000014.1"/>
</dbReference>
<dbReference type="SMART" id="SM00478">
    <property type="entry name" value="ENDO3c"/>
    <property type="match status" value="1"/>
</dbReference>
<dbReference type="Gene3D" id="1.10.1670.10">
    <property type="entry name" value="Helix-hairpin-Helix base-excision DNA repair enzymes (C-terminal)"/>
    <property type="match status" value="1"/>
</dbReference>
<evidence type="ECO:0000256" key="6">
    <source>
        <dbReference type="ARBA" id="ARBA00022023"/>
    </source>
</evidence>
<evidence type="ECO:0000256" key="10">
    <source>
        <dbReference type="ARBA" id="ARBA00023004"/>
    </source>
</evidence>
<comment type="similarity">
    <text evidence="4">Belongs to the Nth/MutY family.</text>
</comment>
<gene>
    <name evidence="15" type="ORF">ACFSW8_14020</name>
</gene>
<dbReference type="SUPFAM" id="SSF48150">
    <property type="entry name" value="DNA-glycosylase"/>
    <property type="match status" value="1"/>
</dbReference>
<evidence type="ECO:0000256" key="3">
    <source>
        <dbReference type="ARBA" id="ARBA00002933"/>
    </source>
</evidence>
<dbReference type="InterPro" id="IPR003265">
    <property type="entry name" value="HhH-GPD_domain"/>
</dbReference>
<evidence type="ECO:0000256" key="1">
    <source>
        <dbReference type="ARBA" id="ARBA00000843"/>
    </source>
</evidence>
<dbReference type="InterPro" id="IPR004036">
    <property type="entry name" value="Endonuclease-III-like_CS2"/>
</dbReference>
<evidence type="ECO:0000256" key="12">
    <source>
        <dbReference type="ARBA" id="ARBA00023204"/>
    </source>
</evidence>
<evidence type="ECO:0000256" key="11">
    <source>
        <dbReference type="ARBA" id="ARBA00023014"/>
    </source>
</evidence>
<dbReference type="PANTHER" id="PTHR42944:SF1">
    <property type="entry name" value="ADENINE DNA GLYCOSYLASE"/>
    <property type="match status" value="1"/>
</dbReference>
<dbReference type="EMBL" id="JBHUJB010000061">
    <property type="protein sequence ID" value="MFD2160020.1"/>
    <property type="molecule type" value="Genomic_DNA"/>
</dbReference>
<organism evidence="15 16">
    <name type="scientific">Rubritalea tangerina</name>
    <dbReference type="NCBI Taxonomy" id="430798"/>
    <lineage>
        <taxon>Bacteria</taxon>
        <taxon>Pseudomonadati</taxon>
        <taxon>Verrucomicrobiota</taxon>
        <taxon>Verrucomicrobiia</taxon>
        <taxon>Verrucomicrobiales</taxon>
        <taxon>Rubritaleaceae</taxon>
        <taxon>Rubritalea</taxon>
    </lineage>
</organism>
<dbReference type="InterPro" id="IPR011257">
    <property type="entry name" value="DNA_glycosylase"/>
</dbReference>
<protein>
    <recommendedName>
        <fullName evidence="6">Adenine DNA glycosylase</fullName>
        <ecNumber evidence="5">3.2.2.31</ecNumber>
    </recommendedName>
</protein>
<evidence type="ECO:0000259" key="14">
    <source>
        <dbReference type="SMART" id="SM00478"/>
    </source>
</evidence>
<accession>A0ABW4ZDD5</accession>
<sequence>MLATDHPEAFQQALITWFQKTAKDYPWRQTSDPWLILVSEIMLQQTQVKTVLDKGFYTNFTTKYPTPQSLAIAPEEEILSAWEGLGYYRRVRNLQKAAQAICEIHSGSFPTSHADILQLPGIGQYTAGAVASFAYNDSQALVDANVARIFARIFDYHQKVDSSKGSKQLWHWASELVSPSNPRAYNSALMELGQQICTNKSPQCTKCPIQQWCTTNTPEQLPKKKERKKTVQIEEHCLLAVHANEILLHQADSSARRSGMWKLPERPLHLLENLPLLSKSTYAITHHKVTLYIYQASQVPSPQKNEAWHDIQQLEALPIPSPFRKVLNTLLEDLFC</sequence>
<evidence type="ECO:0000256" key="9">
    <source>
        <dbReference type="ARBA" id="ARBA00022801"/>
    </source>
</evidence>
<keyword evidence="8" id="KW-0227">DNA damage</keyword>
<evidence type="ECO:0000256" key="7">
    <source>
        <dbReference type="ARBA" id="ARBA00022723"/>
    </source>
</evidence>
<dbReference type="Gene3D" id="1.10.340.30">
    <property type="entry name" value="Hypothetical protein, domain 2"/>
    <property type="match status" value="1"/>
</dbReference>
<dbReference type="Pfam" id="PF00730">
    <property type="entry name" value="HhH-GPD"/>
    <property type="match status" value="1"/>
</dbReference>
<dbReference type="PANTHER" id="PTHR42944">
    <property type="entry name" value="ADENINE DNA GLYCOSYLASE"/>
    <property type="match status" value="1"/>
</dbReference>
<proteinExistence type="inferred from homology"/>
<evidence type="ECO:0000313" key="15">
    <source>
        <dbReference type="EMBL" id="MFD2160020.1"/>
    </source>
</evidence>
<comment type="cofactor">
    <cofactor evidence="2">
        <name>[4Fe-4S] cluster</name>
        <dbReference type="ChEBI" id="CHEBI:49883"/>
    </cofactor>
</comment>
<keyword evidence="7" id="KW-0479">Metal-binding</keyword>
<keyword evidence="11" id="KW-0411">Iron-sulfur</keyword>
<keyword evidence="9 15" id="KW-0378">Hydrolase</keyword>
<reference evidence="16" key="1">
    <citation type="journal article" date="2019" name="Int. J. Syst. Evol. Microbiol.">
        <title>The Global Catalogue of Microorganisms (GCM) 10K type strain sequencing project: providing services to taxonomists for standard genome sequencing and annotation.</title>
        <authorList>
            <consortium name="The Broad Institute Genomics Platform"/>
            <consortium name="The Broad Institute Genome Sequencing Center for Infectious Disease"/>
            <person name="Wu L."/>
            <person name="Ma J."/>
        </authorList>
    </citation>
    <scope>NUCLEOTIDE SEQUENCE [LARGE SCALE GENOMIC DNA]</scope>
    <source>
        <strain evidence="16">CCUG 57942</strain>
    </source>
</reference>
<dbReference type="Pfam" id="PF00633">
    <property type="entry name" value="HHH"/>
    <property type="match status" value="1"/>
</dbReference>
<dbReference type="InterPro" id="IPR044298">
    <property type="entry name" value="MIG/MutY"/>
</dbReference>
<dbReference type="InterPro" id="IPR023170">
    <property type="entry name" value="HhH_base_excis_C"/>
</dbReference>
<keyword evidence="13 15" id="KW-0326">Glycosidase</keyword>
<dbReference type="Proteomes" id="UP001597389">
    <property type="component" value="Unassembled WGS sequence"/>
</dbReference>
<name>A0ABW4ZDD5_9BACT</name>
<feature type="domain" description="HhH-GPD" evidence="14">
    <location>
        <begin position="42"/>
        <end position="195"/>
    </location>
</feature>
<evidence type="ECO:0000313" key="16">
    <source>
        <dbReference type="Proteomes" id="UP001597389"/>
    </source>
</evidence>
<evidence type="ECO:0000256" key="5">
    <source>
        <dbReference type="ARBA" id="ARBA00012045"/>
    </source>
</evidence>
<keyword evidence="10" id="KW-0408">Iron</keyword>
<evidence type="ECO:0000256" key="2">
    <source>
        <dbReference type="ARBA" id="ARBA00001966"/>
    </source>
</evidence>
<dbReference type="InterPro" id="IPR000445">
    <property type="entry name" value="HhH_motif"/>
</dbReference>
<comment type="caution">
    <text evidence="15">The sequence shown here is derived from an EMBL/GenBank/DDBJ whole genome shotgun (WGS) entry which is preliminary data.</text>
</comment>
<dbReference type="GO" id="GO:0016798">
    <property type="term" value="F:hydrolase activity, acting on glycosyl bonds"/>
    <property type="evidence" value="ECO:0007669"/>
    <property type="project" value="UniProtKB-KW"/>
</dbReference>
<comment type="catalytic activity">
    <reaction evidence="1">
        <text>Hydrolyzes free adenine bases from 7,8-dihydro-8-oxoguanine:adenine mismatched double-stranded DNA, leaving an apurinic site.</text>
        <dbReference type="EC" id="3.2.2.31"/>
    </reaction>
</comment>